<sequence length="88" mass="9255">MSPAKQLPLLGCAPTQISAEKGAAACPPWSASLGIASDTLQAIVRCGSDAITNPFALGNGFATRLARLSRSRDDDWPLGSVEIRPWMT</sequence>
<protein>
    <submittedName>
        <fullName evidence="1">Uncharacterized protein</fullName>
    </submittedName>
</protein>
<accession>A0ABR3V1J5</accession>
<dbReference type="Proteomes" id="UP001586593">
    <property type="component" value="Unassembled WGS sequence"/>
</dbReference>
<reference evidence="1 2" key="1">
    <citation type="journal article" date="2024" name="Commun. Biol.">
        <title>Comparative genomic analysis of thermophilic fungi reveals convergent evolutionary adaptations and gene losses.</title>
        <authorList>
            <person name="Steindorff A.S."/>
            <person name="Aguilar-Pontes M.V."/>
            <person name="Robinson A.J."/>
            <person name="Andreopoulos B."/>
            <person name="LaButti K."/>
            <person name="Kuo A."/>
            <person name="Mondo S."/>
            <person name="Riley R."/>
            <person name="Otillar R."/>
            <person name="Haridas S."/>
            <person name="Lipzen A."/>
            <person name="Grimwood J."/>
            <person name="Schmutz J."/>
            <person name="Clum A."/>
            <person name="Reid I.D."/>
            <person name="Moisan M.C."/>
            <person name="Butler G."/>
            <person name="Nguyen T.T.M."/>
            <person name="Dewar K."/>
            <person name="Conant G."/>
            <person name="Drula E."/>
            <person name="Henrissat B."/>
            <person name="Hansel C."/>
            <person name="Singer S."/>
            <person name="Hutchinson M.I."/>
            <person name="de Vries R.P."/>
            <person name="Natvig D.O."/>
            <person name="Powell A.J."/>
            <person name="Tsang A."/>
            <person name="Grigoriev I.V."/>
        </authorList>
    </citation>
    <scope>NUCLEOTIDE SEQUENCE [LARGE SCALE GENOMIC DNA]</scope>
    <source>
        <strain evidence="1 2">ATCC 24622</strain>
    </source>
</reference>
<evidence type="ECO:0000313" key="1">
    <source>
        <dbReference type="EMBL" id="KAL1835261.1"/>
    </source>
</evidence>
<dbReference type="EMBL" id="JAZHXJ010003304">
    <property type="protein sequence ID" value="KAL1835261.1"/>
    <property type="molecule type" value="Genomic_DNA"/>
</dbReference>
<gene>
    <name evidence="1" type="ORF">VTK73DRAFT_5906</name>
</gene>
<keyword evidence="2" id="KW-1185">Reference proteome</keyword>
<comment type="caution">
    <text evidence="1">The sequence shown here is derived from an EMBL/GenBank/DDBJ whole genome shotgun (WGS) entry which is preliminary data.</text>
</comment>
<organism evidence="1 2">
    <name type="scientific">Phialemonium thermophilum</name>
    <dbReference type="NCBI Taxonomy" id="223376"/>
    <lineage>
        <taxon>Eukaryota</taxon>
        <taxon>Fungi</taxon>
        <taxon>Dikarya</taxon>
        <taxon>Ascomycota</taxon>
        <taxon>Pezizomycotina</taxon>
        <taxon>Sordariomycetes</taxon>
        <taxon>Sordariomycetidae</taxon>
        <taxon>Cephalothecales</taxon>
        <taxon>Cephalothecaceae</taxon>
        <taxon>Phialemonium</taxon>
    </lineage>
</organism>
<proteinExistence type="predicted"/>
<name>A0ABR3V1J5_9PEZI</name>
<evidence type="ECO:0000313" key="2">
    <source>
        <dbReference type="Proteomes" id="UP001586593"/>
    </source>
</evidence>